<dbReference type="Gene3D" id="3.30.9.10">
    <property type="entry name" value="D-Amino Acid Oxidase, subunit A, domain 2"/>
    <property type="match status" value="1"/>
</dbReference>
<organism evidence="6 7">
    <name type="scientific">Asanoa iriomotensis</name>
    <dbReference type="NCBI Taxonomy" id="234613"/>
    <lineage>
        <taxon>Bacteria</taxon>
        <taxon>Bacillati</taxon>
        <taxon>Actinomycetota</taxon>
        <taxon>Actinomycetes</taxon>
        <taxon>Micromonosporales</taxon>
        <taxon>Micromonosporaceae</taxon>
        <taxon>Asanoa</taxon>
    </lineage>
</organism>
<sequence>MELSGSRPEVVVVGLGTMGAAAAYHLASRGVRVLGLDRFTPPHARGEHAGGSRIIRQAYAEGRAYVPLVQRAYELWRQLSDLSGVELVTQTGGLMLGDPDSTHVAGALASARAHGLDHELLDAKTIRERFPAFTPEDGEVGLYERTAGVVRPEAAIGAHLRLAERSGAELRYGAAVTGWEATDDGVTVRVDGETVTADKLVVCPGPWAAGLLRMPGAPISLESRLQHYWLPSEPFAIGRCPVWIWEPDGDAVGYGVPAFSPPSDLHGVGPGVGSVVKAAFHSGDRPADAELGAPSATPDDLSAMLAWLASRLPALADSTYIEAKPCLYTMTPDGDFILGAHPDAPNVAVAAGFSGHGFKFAPVVGEILADLAQTGQTLHTIDQFAPGRFTAKATGRHAYGPA</sequence>
<evidence type="ECO:0000256" key="2">
    <source>
        <dbReference type="ARBA" id="ARBA00022630"/>
    </source>
</evidence>
<dbReference type="InterPro" id="IPR045170">
    <property type="entry name" value="MTOX"/>
</dbReference>
<evidence type="ECO:0000313" key="6">
    <source>
        <dbReference type="EMBL" id="GIF61603.1"/>
    </source>
</evidence>
<dbReference type="PROSITE" id="PS00895">
    <property type="entry name" value="3_HYDROXYISOBUT_DH"/>
    <property type="match status" value="1"/>
</dbReference>
<feature type="domain" description="FAD dependent oxidoreductase" evidence="5">
    <location>
        <begin position="10"/>
        <end position="371"/>
    </location>
</feature>
<comment type="cofactor">
    <cofactor evidence="1">
        <name>FAD</name>
        <dbReference type="ChEBI" id="CHEBI:57692"/>
    </cofactor>
</comment>
<keyword evidence="2" id="KW-0285">Flavoprotein</keyword>
<dbReference type="NCBIfam" id="NF008425">
    <property type="entry name" value="PRK11259.1"/>
    <property type="match status" value="1"/>
</dbReference>
<dbReference type="RefSeq" id="WP_203708420.1">
    <property type="nucleotide sequence ID" value="NZ_BAAALU010000008.1"/>
</dbReference>
<gene>
    <name evidence="6" type="primary">solA</name>
    <name evidence="6" type="ORF">Air01nite_76980</name>
</gene>
<dbReference type="SUPFAM" id="SSF51905">
    <property type="entry name" value="FAD/NAD(P)-binding domain"/>
    <property type="match status" value="1"/>
</dbReference>
<dbReference type="Proteomes" id="UP000624325">
    <property type="component" value="Unassembled WGS sequence"/>
</dbReference>
<keyword evidence="7" id="KW-1185">Reference proteome</keyword>
<evidence type="ECO:0000256" key="1">
    <source>
        <dbReference type="ARBA" id="ARBA00001974"/>
    </source>
</evidence>
<evidence type="ECO:0000259" key="5">
    <source>
        <dbReference type="Pfam" id="PF01266"/>
    </source>
</evidence>
<dbReference type="InterPro" id="IPR036188">
    <property type="entry name" value="FAD/NAD-bd_sf"/>
</dbReference>
<dbReference type="PANTHER" id="PTHR10961">
    <property type="entry name" value="PEROXISOMAL SARCOSINE OXIDASE"/>
    <property type="match status" value="1"/>
</dbReference>
<dbReference type="InterPro" id="IPR006076">
    <property type="entry name" value="FAD-dep_OxRdtase"/>
</dbReference>
<dbReference type="Pfam" id="PF01266">
    <property type="entry name" value="DAO"/>
    <property type="match status" value="1"/>
</dbReference>
<evidence type="ECO:0000313" key="7">
    <source>
        <dbReference type="Proteomes" id="UP000624325"/>
    </source>
</evidence>
<evidence type="ECO:0000256" key="4">
    <source>
        <dbReference type="ARBA" id="ARBA00023002"/>
    </source>
</evidence>
<dbReference type="InterPro" id="IPR002204">
    <property type="entry name" value="3-OH-isobutyrate_DH-rel_CS"/>
</dbReference>
<dbReference type="PANTHER" id="PTHR10961:SF7">
    <property type="entry name" value="FAD DEPENDENT OXIDOREDUCTASE DOMAIN-CONTAINING PROTEIN"/>
    <property type="match status" value="1"/>
</dbReference>
<dbReference type="Gene3D" id="3.50.50.60">
    <property type="entry name" value="FAD/NAD(P)-binding domain"/>
    <property type="match status" value="1"/>
</dbReference>
<dbReference type="EMBL" id="BONC01000115">
    <property type="protein sequence ID" value="GIF61603.1"/>
    <property type="molecule type" value="Genomic_DNA"/>
</dbReference>
<evidence type="ECO:0000256" key="3">
    <source>
        <dbReference type="ARBA" id="ARBA00022827"/>
    </source>
</evidence>
<keyword evidence="4" id="KW-0560">Oxidoreductase</keyword>
<dbReference type="SUPFAM" id="SSF54373">
    <property type="entry name" value="FAD-linked reductases, C-terminal domain"/>
    <property type="match status" value="1"/>
</dbReference>
<comment type="caution">
    <text evidence="6">The sequence shown here is derived from an EMBL/GenBank/DDBJ whole genome shotgun (WGS) entry which is preliminary data.</text>
</comment>
<keyword evidence="3" id="KW-0274">FAD</keyword>
<reference evidence="6 7" key="1">
    <citation type="submission" date="2021-01" db="EMBL/GenBank/DDBJ databases">
        <title>Whole genome shotgun sequence of Asanoa iriomotensis NBRC 100142.</title>
        <authorList>
            <person name="Komaki H."/>
            <person name="Tamura T."/>
        </authorList>
    </citation>
    <scope>NUCLEOTIDE SEQUENCE [LARGE SCALE GENOMIC DNA]</scope>
    <source>
        <strain evidence="6 7">NBRC 100142</strain>
    </source>
</reference>
<protein>
    <submittedName>
        <fullName evidence="6">N-methyltryptophan oxidase</fullName>
    </submittedName>
</protein>
<name>A0ABQ4CFP8_9ACTN</name>
<proteinExistence type="predicted"/>
<accession>A0ABQ4CFP8</accession>